<gene>
    <name evidence="2" type="ORF">GIL414_LOCUS55887</name>
</gene>
<dbReference type="EMBL" id="CAJOBJ010199321">
    <property type="protein sequence ID" value="CAF4978584.1"/>
    <property type="molecule type" value="Genomic_DNA"/>
</dbReference>
<evidence type="ECO:0000313" key="3">
    <source>
        <dbReference type="Proteomes" id="UP000681720"/>
    </source>
</evidence>
<evidence type="ECO:0000256" key="1">
    <source>
        <dbReference type="SAM" id="MobiDB-lite"/>
    </source>
</evidence>
<proteinExistence type="predicted"/>
<comment type="caution">
    <text evidence="2">The sequence shown here is derived from an EMBL/GenBank/DDBJ whole genome shotgun (WGS) entry which is preliminary data.</text>
</comment>
<name>A0A8S3D8W4_9BILA</name>
<dbReference type="AlphaFoldDB" id="A0A8S3D8W4"/>
<protein>
    <submittedName>
        <fullName evidence="2">Uncharacterized protein</fullName>
    </submittedName>
</protein>
<feature type="region of interest" description="Disordered" evidence="1">
    <location>
        <begin position="64"/>
        <end position="91"/>
    </location>
</feature>
<dbReference type="Proteomes" id="UP000681720">
    <property type="component" value="Unassembled WGS sequence"/>
</dbReference>
<organism evidence="2 3">
    <name type="scientific">Rotaria magnacalcarata</name>
    <dbReference type="NCBI Taxonomy" id="392030"/>
    <lineage>
        <taxon>Eukaryota</taxon>
        <taxon>Metazoa</taxon>
        <taxon>Spiralia</taxon>
        <taxon>Gnathifera</taxon>
        <taxon>Rotifera</taxon>
        <taxon>Eurotatoria</taxon>
        <taxon>Bdelloidea</taxon>
        <taxon>Philodinida</taxon>
        <taxon>Philodinidae</taxon>
        <taxon>Rotaria</taxon>
    </lineage>
</organism>
<sequence>MLALKGVKQGPNYKIILNELRQAWKDSHFKATENELLTEILPKVLKNLSTIDQSTITHQKTIVNPPAFALPKKRKQKDVPSDSSKRTSNAF</sequence>
<evidence type="ECO:0000313" key="2">
    <source>
        <dbReference type="EMBL" id="CAF4978584.1"/>
    </source>
</evidence>
<accession>A0A8S3D8W4</accession>
<reference evidence="2" key="1">
    <citation type="submission" date="2021-02" db="EMBL/GenBank/DDBJ databases">
        <authorList>
            <person name="Nowell W R."/>
        </authorList>
    </citation>
    <scope>NUCLEOTIDE SEQUENCE</scope>
</reference>